<organism evidence="1 2">
    <name type="scientific">Tanacetum coccineum</name>
    <dbReference type="NCBI Taxonomy" id="301880"/>
    <lineage>
        <taxon>Eukaryota</taxon>
        <taxon>Viridiplantae</taxon>
        <taxon>Streptophyta</taxon>
        <taxon>Embryophyta</taxon>
        <taxon>Tracheophyta</taxon>
        <taxon>Spermatophyta</taxon>
        <taxon>Magnoliopsida</taxon>
        <taxon>eudicotyledons</taxon>
        <taxon>Gunneridae</taxon>
        <taxon>Pentapetalae</taxon>
        <taxon>asterids</taxon>
        <taxon>campanulids</taxon>
        <taxon>Asterales</taxon>
        <taxon>Asteraceae</taxon>
        <taxon>Asteroideae</taxon>
        <taxon>Anthemideae</taxon>
        <taxon>Anthemidinae</taxon>
        <taxon>Tanacetum</taxon>
    </lineage>
</organism>
<protein>
    <submittedName>
        <fullName evidence="1">Uncharacterized protein</fullName>
    </submittedName>
</protein>
<comment type="caution">
    <text evidence="1">The sequence shown here is derived from an EMBL/GenBank/DDBJ whole genome shotgun (WGS) entry which is preliminary data.</text>
</comment>
<evidence type="ECO:0000313" key="2">
    <source>
        <dbReference type="Proteomes" id="UP001151760"/>
    </source>
</evidence>
<reference evidence="1" key="2">
    <citation type="submission" date="2022-01" db="EMBL/GenBank/DDBJ databases">
        <authorList>
            <person name="Yamashiro T."/>
            <person name="Shiraishi A."/>
            <person name="Satake H."/>
            <person name="Nakayama K."/>
        </authorList>
    </citation>
    <scope>NUCLEOTIDE SEQUENCE</scope>
</reference>
<name>A0ABQ5DEJ1_9ASTR</name>
<dbReference type="Proteomes" id="UP001151760">
    <property type="component" value="Unassembled WGS sequence"/>
</dbReference>
<sequence>MKPWDEGGLKDKSKELSSSLCKLTAQRGGGKDLDSGLLVYKDSLSNKGKSCEKNYSSVRRYVADPVNVFPELV</sequence>
<keyword evidence="2" id="KW-1185">Reference proteome</keyword>
<evidence type="ECO:0000313" key="1">
    <source>
        <dbReference type="EMBL" id="GJT36718.1"/>
    </source>
</evidence>
<dbReference type="EMBL" id="BQNB010015162">
    <property type="protein sequence ID" value="GJT36718.1"/>
    <property type="molecule type" value="Genomic_DNA"/>
</dbReference>
<reference evidence="1" key="1">
    <citation type="journal article" date="2022" name="Int. J. Mol. Sci.">
        <title>Draft Genome of Tanacetum Coccineum: Genomic Comparison of Closely Related Tanacetum-Family Plants.</title>
        <authorList>
            <person name="Yamashiro T."/>
            <person name="Shiraishi A."/>
            <person name="Nakayama K."/>
            <person name="Satake H."/>
        </authorList>
    </citation>
    <scope>NUCLEOTIDE SEQUENCE</scope>
</reference>
<accession>A0ABQ5DEJ1</accession>
<proteinExistence type="predicted"/>
<gene>
    <name evidence="1" type="ORF">Tco_0927137</name>
</gene>